<evidence type="ECO:0000313" key="13">
    <source>
        <dbReference type="EMBL" id="CAG5121721.1"/>
    </source>
</evidence>
<keyword evidence="8" id="KW-0406">Ion transport</keyword>
<comment type="subcellular location">
    <subcellularLocation>
        <location evidence="1">Cell membrane</location>
        <topology evidence="1">Multi-pass membrane protein</topology>
    </subcellularLocation>
</comment>
<feature type="transmembrane region" description="Helical" evidence="12">
    <location>
        <begin position="124"/>
        <end position="146"/>
    </location>
</feature>
<feature type="transmembrane region" description="Helical" evidence="12">
    <location>
        <begin position="440"/>
        <end position="458"/>
    </location>
</feature>
<feature type="transmembrane region" description="Helical" evidence="12">
    <location>
        <begin position="75"/>
        <end position="103"/>
    </location>
</feature>
<evidence type="ECO:0000256" key="12">
    <source>
        <dbReference type="SAM" id="Phobius"/>
    </source>
</evidence>
<evidence type="ECO:0000256" key="3">
    <source>
        <dbReference type="ARBA" id="ARBA00022448"/>
    </source>
</evidence>
<dbReference type="PANTHER" id="PTHR42985:SF40">
    <property type="entry name" value="LD47995P-RELATED"/>
    <property type="match status" value="1"/>
</dbReference>
<feature type="transmembrane region" description="Helical" evidence="12">
    <location>
        <begin position="51"/>
        <end position="69"/>
    </location>
</feature>
<evidence type="ECO:0000256" key="1">
    <source>
        <dbReference type="ARBA" id="ARBA00004651"/>
    </source>
</evidence>
<keyword evidence="14" id="KW-1185">Reference proteome</keyword>
<feature type="transmembrane region" description="Helical" evidence="12">
    <location>
        <begin position="412"/>
        <end position="433"/>
    </location>
</feature>
<feature type="transmembrane region" description="Helical" evidence="12">
    <location>
        <begin position="382"/>
        <end position="400"/>
    </location>
</feature>
<evidence type="ECO:0000256" key="4">
    <source>
        <dbReference type="ARBA" id="ARBA00022475"/>
    </source>
</evidence>
<keyword evidence="6 12" id="KW-1133">Transmembrane helix</keyword>
<proteinExistence type="inferred from homology"/>
<dbReference type="GO" id="GO:0015293">
    <property type="term" value="F:symporter activity"/>
    <property type="evidence" value="ECO:0007669"/>
    <property type="project" value="TreeGrafter"/>
</dbReference>
<evidence type="ECO:0000256" key="6">
    <source>
        <dbReference type="ARBA" id="ARBA00022989"/>
    </source>
</evidence>
<evidence type="ECO:0000256" key="5">
    <source>
        <dbReference type="ARBA" id="ARBA00022692"/>
    </source>
</evidence>
<evidence type="ECO:0000256" key="7">
    <source>
        <dbReference type="ARBA" id="ARBA00023053"/>
    </source>
</evidence>
<feature type="transmembrane region" description="Helical" evidence="12">
    <location>
        <begin position="158"/>
        <end position="177"/>
    </location>
</feature>
<feature type="transmembrane region" description="Helical" evidence="12">
    <location>
        <begin position="184"/>
        <end position="203"/>
    </location>
</feature>
<dbReference type="NCBIfam" id="TIGR00813">
    <property type="entry name" value="sss"/>
    <property type="match status" value="1"/>
</dbReference>
<keyword evidence="9 12" id="KW-0472">Membrane</keyword>
<evidence type="ECO:0000256" key="2">
    <source>
        <dbReference type="ARBA" id="ARBA00006434"/>
    </source>
</evidence>
<feature type="transmembrane region" description="Helical" evidence="12">
    <location>
        <begin position="339"/>
        <end position="362"/>
    </location>
</feature>
<accession>A0A8S3Z3G0</accession>
<dbReference type="Gene3D" id="1.20.1730.10">
    <property type="entry name" value="Sodium/glucose cotransporter"/>
    <property type="match status" value="1"/>
</dbReference>
<keyword evidence="10" id="KW-0739">Sodium transport</keyword>
<keyword evidence="7" id="KW-0915">Sodium</keyword>
<dbReference type="PANTHER" id="PTHR42985">
    <property type="entry name" value="SODIUM-COUPLED MONOCARBOXYLATE TRANSPORTER"/>
    <property type="match status" value="1"/>
</dbReference>
<feature type="transmembrane region" description="Helical" evidence="12">
    <location>
        <begin position="238"/>
        <end position="256"/>
    </location>
</feature>
<dbReference type="GO" id="GO:0005886">
    <property type="term" value="C:plasma membrane"/>
    <property type="evidence" value="ECO:0007669"/>
    <property type="project" value="UniProtKB-SubCell"/>
</dbReference>
<evidence type="ECO:0000256" key="10">
    <source>
        <dbReference type="ARBA" id="ARBA00023201"/>
    </source>
</evidence>
<keyword evidence="5 12" id="KW-0812">Transmembrane</keyword>
<dbReference type="EMBL" id="CAJHNH020001147">
    <property type="protein sequence ID" value="CAG5121721.1"/>
    <property type="molecule type" value="Genomic_DNA"/>
</dbReference>
<feature type="transmembrane region" description="Helical" evidence="12">
    <location>
        <begin position="277"/>
        <end position="302"/>
    </location>
</feature>
<evidence type="ECO:0000313" key="14">
    <source>
        <dbReference type="Proteomes" id="UP000678393"/>
    </source>
</evidence>
<evidence type="ECO:0000256" key="11">
    <source>
        <dbReference type="RuleBase" id="RU362091"/>
    </source>
</evidence>
<dbReference type="InterPro" id="IPR038377">
    <property type="entry name" value="Na/Glc_symporter_sf"/>
</dbReference>
<dbReference type="InterPro" id="IPR001734">
    <property type="entry name" value="Na/solute_symporter"/>
</dbReference>
<dbReference type="CDD" id="cd11492">
    <property type="entry name" value="SLC5sbd_NIS-SMVT"/>
    <property type="match status" value="1"/>
</dbReference>
<reference evidence="13" key="1">
    <citation type="submission" date="2021-04" db="EMBL/GenBank/DDBJ databases">
        <authorList>
            <consortium name="Molecular Ecology Group"/>
        </authorList>
    </citation>
    <scope>NUCLEOTIDE SEQUENCE</scope>
</reference>
<dbReference type="Proteomes" id="UP000678393">
    <property type="component" value="Unassembled WGS sequence"/>
</dbReference>
<dbReference type="OrthoDB" id="6132759at2759"/>
<evidence type="ECO:0000256" key="9">
    <source>
        <dbReference type="ARBA" id="ARBA00023136"/>
    </source>
</evidence>
<dbReference type="GO" id="GO:0006814">
    <property type="term" value="P:sodium ion transport"/>
    <property type="evidence" value="ECO:0007669"/>
    <property type="project" value="UniProtKB-KW"/>
</dbReference>
<feature type="transmembrane region" description="Helical" evidence="12">
    <location>
        <begin position="533"/>
        <end position="552"/>
    </location>
</feature>
<sequence length="634" mass="69202">MAEPILLQPVDYVVTTLMLLFPLGIGVYFAVKDSKNATRDEYLLGGRRMSMLPVALSMFVTFISAIALVGAPSDIYYYSVMTITPFIGFSLSYIVGIYTMIPLIYPLHLTSLYEYLLLRFESDVVRISAVCLGMLQTLSYMGIALLTPALSLQAAAGIPLWMSVAIVGAIGTLYTALGGIKSVVWADAFQCLVMFGGLMAVIVKGSLTVGGGNAVFEAAMAGGRIRFSEIDPDPRTRFSWWSITIGGMFVWFANIFNQSMIQRVSAMKTMREAKISFLLNVPILLSFAAMLAACGIVLYAYFHFLRCDPFEAGLITSRNQLTPYFVLHVLRDLPGMSGLYMATLFSAALSTVSSGINALAAITVEDFFKRPLARISENTATLITKLIVCFYGVCSVGLAYGANSVKGPLTQIGLSIFGACGGPTCGVFFLGALIPWANKYGAFTGGVLGLGLNVWMAIGNQIYGRKIKSLEPPPTDLCHGNLTTTYNDTFTYITTSAMDLSERFPLSSTSPGIPSEKDPYAFGFFLYDISFEWYGLTGCVVSFGVGLIVSLCSRKAVQSKPNPKLIFPFARRLWSLPEPVHTAADEFNSEAVKNMNLSKKKLQEFNNRQFSFVISDAEQDKEVTSLLNTENHNK</sequence>
<comment type="caution">
    <text evidence="13">The sequence shown here is derived from an EMBL/GenBank/DDBJ whole genome shotgun (WGS) entry which is preliminary data.</text>
</comment>
<dbReference type="InterPro" id="IPR051163">
    <property type="entry name" value="Sodium:Solute_Symporter_SSF"/>
</dbReference>
<evidence type="ECO:0008006" key="15">
    <source>
        <dbReference type="Google" id="ProtNLM"/>
    </source>
</evidence>
<feature type="transmembrane region" description="Helical" evidence="12">
    <location>
        <begin position="12"/>
        <end position="31"/>
    </location>
</feature>
<dbReference type="AlphaFoldDB" id="A0A8S3Z3G0"/>
<dbReference type="Pfam" id="PF00474">
    <property type="entry name" value="SSF"/>
    <property type="match status" value="1"/>
</dbReference>
<name>A0A8S3Z3G0_9EUPU</name>
<organism evidence="13 14">
    <name type="scientific">Candidula unifasciata</name>
    <dbReference type="NCBI Taxonomy" id="100452"/>
    <lineage>
        <taxon>Eukaryota</taxon>
        <taxon>Metazoa</taxon>
        <taxon>Spiralia</taxon>
        <taxon>Lophotrochozoa</taxon>
        <taxon>Mollusca</taxon>
        <taxon>Gastropoda</taxon>
        <taxon>Heterobranchia</taxon>
        <taxon>Euthyneura</taxon>
        <taxon>Panpulmonata</taxon>
        <taxon>Eupulmonata</taxon>
        <taxon>Stylommatophora</taxon>
        <taxon>Helicina</taxon>
        <taxon>Helicoidea</taxon>
        <taxon>Geomitridae</taxon>
        <taxon>Candidula</taxon>
    </lineage>
</organism>
<dbReference type="PROSITE" id="PS50283">
    <property type="entry name" value="NA_SOLUT_SYMP_3"/>
    <property type="match status" value="1"/>
</dbReference>
<protein>
    <recommendedName>
        <fullName evidence="15">Sodium-coupled monocarboxylate transporter 1</fullName>
    </recommendedName>
</protein>
<evidence type="ECO:0000256" key="8">
    <source>
        <dbReference type="ARBA" id="ARBA00023065"/>
    </source>
</evidence>
<gene>
    <name evidence="13" type="ORF">CUNI_LOCUS7279</name>
</gene>
<comment type="similarity">
    <text evidence="2 11">Belongs to the sodium:solute symporter (SSF) (TC 2.A.21) family.</text>
</comment>
<keyword evidence="3" id="KW-0813">Transport</keyword>
<keyword evidence="4" id="KW-1003">Cell membrane</keyword>